<accession>A0A504J2F1</accession>
<dbReference type="OrthoDB" id="1148062at2"/>
<dbReference type="EMBL" id="VFWZ01000008">
    <property type="protein sequence ID" value="TPN82795.1"/>
    <property type="molecule type" value="Genomic_DNA"/>
</dbReference>
<dbReference type="Proteomes" id="UP000315540">
    <property type="component" value="Unassembled WGS sequence"/>
</dbReference>
<sequence>MSYRGLKWKKFKFTLHPIEFEKIFEGLEYFIVITNTRVDENYEIKDKTSIFSRYKLYYEKIISGEEWKNDDWKLNIHTSLTDNPKYIEYERFEHNENGEMRTFKRSTQLEPVINIGPFSLQVDHKERLSVMFYDHKNNSNIGLEISYPKEIQYLESGNIISTDNLSTHKLYLELITRIKKVSKKAKAKRKDSLSKPNFWISSKCINGVNNNVMIKQNMITLE</sequence>
<evidence type="ECO:0000313" key="2">
    <source>
        <dbReference type="Proteomes" id="UP000315540"/>
    </source>
</evidence>
<dbReference type="AlphaFoldDB" id="A0A504J2F1"/>
<organism evidence="1 2">
    <name type="scientific">Aquimarina algicola</name>
    <dbReference type="NCBI Taxonomy" id="2589995"/>
    <lineage>
        <taxon>Bacteria</taxon>
        <taxon>Pseudomonadati</taxon>
        <taxon>Bacteroidota</taxon>
        <taxon>Flavobacteriia</taxon>
        <taxon>Flavobacteriales</taxon>
        <taxon>Flavobacteriaceae</taxon>
        <taxon>Aquimarina</taxon>
    </lineage>
</organism>
<protein>
    <submittedName>
        <fullName evidence="1">Uncharacterized protein</fullName>
    </submittedName>
</protein>
<evidence type="ECO:0000313" key="1">
    <source>
        <dbReference type="EMBL" id="TPN82795.1"/>
    </source>
</evidence>
<reference evidence="1 2" key="1">
    <citation type="submission" date="2019-06" db="EMBL/GenBank/DDBJ databases">
        <authorList>
            <person name="Meng X."/>
        </authorList>
    </citation>
    <scope>NUCLEOTIDE SEQUENCE [LARGE SCALE GENOMIC DNA]</scope>
    <source>
        <strain evidence="1 2">M625</strain>
    </source>
</reference>
<gene>
    <name evidence="1" type="ORF">FHK87_20420</name>
</gene>
<name>A0A504J2F1_9FLAO</name>
<dbReference type="RefSeq" id="WP_140596061.1">
    <property type="nucleotide sequence ID" value="NZ_VFWZ01000008.1"/>
</dbReference>
<keyword evidence="2" id="KW-1185">Reference proteome</keyword>
<proteinExistence type="predicted"/>
<comment type="caution">
    <text evidence="1">The sequence shown here is derived from an EMBL/GenBank/DDBJ whole genome shotgun (WGS) entry which is preliminary data.</text>
</comment>